<reference evidence="1" key="1">
    <citation type="journal article" date="2015" name="Nature">
        <title>Complex archaea that bridge the gap between prokaryotes and eukaryotes.</title>
        <authorList>
            <person name="Spang A."/>
            <person name="Saw J.H."/>
            <person name="Jorgensen S.L."/>
            <person name="Zaremba-Niedzwiedzka K."/>
            <person name="Martijn J."/>
            <person name="Lind A.E."/>
            <person name="van Eijk R."/>
            <person name="Schleper C."/>
            <person name="Guy L."/>
            <person name="Ettema T.J."/>
        </authorList>
    </citation>
    <scope>NUCLEOTIDE SEQUENCE</scope>
</reference>
<sequence length="56" mass="6645">MRSLTTPMTAFPPGSRNRLVERREIDDAKKRFVLLFHAHKNEFAEKGWLGFFEVHE</sequence>
<comment type="caution">
    <text evidence="1">The sequence shown here is derived from an EMBL/GenBank/DDBJ whole genome shotgun (WGS) entry which is preliminary data.</text>
</comment>
<name>A0A0F8VXE9_9ZZZZ</name>
<evidence type="ECO:0000313" key="1">
    <source>
        <dbReference type="EMBL" id="KKK48997.1"/>
    </source>
</evidence>
<protein>
    <submittedName>
        <fullName evidence="1">Uncharacterized protein</fullName>
    </submittedName>
</protein>
<dbReference type="AlphaFoldDB" id="A0A0F8VXE9"/>
<accession>A0A0F8VXE9</accession>
<organism evidence="1">
    <name type="scientific">marine sediment metagenome</name>
    <dbReference type="NCBI Taxonomy" id="412755"/>
    <lineage>
        <taxon>unclassified sequences</taxon>
        <taxon>metagenomes</taxon>
        <taxon>ecological metagenomes</taxon>
    </lineage>
</organism>
<proteinExistence type="predicted"/>
<gene>
    <name evidence="1" type="ORF">LCGC14_3139490</name>
</gene>
<dbReference type="EMBL" id="LAZR01068777">
    <property type="protein sequence ID" value="KKK48997.1"/>
    <property type="molecule type" value="Genomic_DNA"/>
</dbReference>